<evidence type="ECO:0000256" key="5">
    <source>
        <dbReference type="ARBA" id="ARBA00023136"/>
    </source>
</evidence>
<feature type="transmembrane region" description="Helical" evidence="6">
    <location>
        <begin position="62"/>
        <end position="83"/>
    </location>
</feature>
<feature type="transmembrane region" description="Helical" evidence="6">
    <location>
        <begin position="104"/>
        <end position="127"/>
    </location>
</feature>
<feature type="transmembrane region" description="Helical" evidence="6">
    <location>
        <begin position="233"/>
        <end position="258"/>
    </location>
</feature>
<reference evidence="7 8" key="1">
    <citation type="submission" date="2017-12" db="EMBL/GenBank/DDBJ databases">
        <title>Isolation and characterization of estrogens degradatiion strain Microbacterium hominis SJTG1.</title>
        <authorList>
            <person name="Xiong W."/>
            <person name="Yin C."/>
            <person name="Zheng D."/>
            <person name="Liang R."/>
        </authorList>
    </citation>
    <scope>NUCLEOTIDE SEQUENCE [LARGE SCALE GENOMIC DNA]</scope>
    <source>
        <strain evidence="7 8">SJTG1</strain>
    </source>
</reference>
<dbReference type="RefSeq" id="WP_101305416.1">
    <property type="nucleotide sequence ID" value="NZ_CP025299.1"/>
</dbReference>
<evidence type="ECO:0000256" key="1">
    <source>
        <dbReference type="ARBA" id="ARBA00004141"/>
    </source>
</evidence>
<gene>
    <name evidence="7" type="ORF">CXR34_02290</name>
</gene>
<dbReference type="PANTHER" id="PTHR34857:SF2">
    <property type="entry name" value="SLL0384 PROTEIN"/>
    <property type="match status" value="1"/>
</dbReference>
<comment type="subcellular location">
    <subcellularLocation>
        <location evidence="1">Membrane</location>
        <topology evidence="1">Multi-pass membrane protein</topology>
    </subcellularLocation>
</comment>
<dbReference type="AlphaFoldDB" id="A0A2K9DJ68"/>
<keyword evidence="2" id="KW-1003">Cell membrane</keyword>
<evidence type="ECO:0000313" key="7">
    <source>
        <dbReference type="EMBL" id="AUG28398.1"/>
    </source>
</evidence>
<name>A0A2K9DJ68_9MICO</name>
<evidence type="ECO:0000256" key="2">
    <source>
        <dbReference type="ARBA" id="ARBA00022475"/>
    </source>
</evidence>
<evidence type="ECO:0000256" key="4">
    <source>
        <dbReference type="ARBA" id="ARBA00022989"/>
    </source>
</evidence>
<proteinExistence type="predicted"/>
<evidence type="ECO:0000256" key="3">
    <source>
        <dbReference type="ARBA" id="ARBA00022692"/>
    </source>
</evidence>
<organism evidence="7 8">
    <name type="scientific">Microbacterium hominis</name>
    <dbReference type="NCBI Taxonomy" id="162426"/>
    <lineage>
        <taxon>Bacteria</taxon>
        <taxon>Bacillati</taxon>
        <taxon>Actinomycetota</taxon>
        <taxon>Actinomycetes</taxon>
        <taxon>Micrococcales</taxon>
        <taxon>Microbacteriaceae</taxon>
        <taxon>Microbacterium</taxon>
    </lineage>
</organism>
<dbReference type="GO" id="GO:0005886">
    <property type="term" value="C:plasma membrane"/>
    <property type="evidence" value="ECO:0007669"/>
    <property type="project" value="UniProtKB-ARBA"/>
</dbReference>
<keyword evidence="5 6" id="KW-0472">Membrane</keyword>
<dbReference type="KEGG" id="mhos:CXR34_02290"/>
<evidence type="ECO:0000256" key="6">
    <source>
        <dbReference type="SAM" id="Phobius"/>
    </source>
</evidence>
<sequence length="261" mass="27505">MSLFSLDVARSPLGRINPVTKLAATLVVTMTLLLSIDPVSAGVTLAATLALLPLARLRARQLLLRLWPIAAAAAIGAAATVLYGRVSGQVYLEWGLVRISDGSIALSLAILLRVLAIAVPSVVLFATTDPTDLADGLAQIVRLPPRFVLGALAGLRMVGLLIDDWRELSMARRARGVADDGRIRRFLSQAFALFVLAVRRGTKLATAMEARGFGADTARTWARPSRMSGADAVLLLIAVAIAAASVTAAVLAGTWVFVFSL</sequence>
<keyword evidence="3 6" id="KW-0812">Transmembrane</keyword>
<dbReference type="CDD" id="cd16914">
    <property type="entry name" value="EcfT"/>
    <property type="match status" value="1"/>
</dbReference>
<dbReference type="PANTHER" id="PTHR34857">
    <property type="entry name" value="SLL0384 PROTEIN"/>
    <property type="match status" value="1"/>
</dbReference>
<evidence type="ECO:0000313" key="8">
    <source>
        <dbReference type="Proteomes" id="UP000233276"/>
    </source>
</evidence>
<dbReference type="InterPro" id="IPR003339">
    <property type="entry name" value="ABC/ECF_trnsptr_transmembrane"/>
</dbReference>
<dbReference type="Pfam" id="PF02361">
    <property type="entry name" value="CbiQ"/>
    <property type="match status" value="1"/>
</dbReference>
<dbReference type="InterPro" id="IPR051611">
    <property type="entry name" value="ECF_transporter_component"/>
</dbReference>
<protein>
    <submittedName>
        <fullName evidence="7">ABC transporter</fullName>
    </submittedName>
</protein>
<keyword evidence="4 6" id="KW-1133">Transmembrane helix</keyword>
<dbReference type="EMBL" id="CP025299">
    <property type="protein sequence ID" value="AUG28398.1"/>
    <property type="molecule type" value="Genomic_DNA"/>
</dbReference>
<dbReference type="Proteomes" id="UP000233276">
    <property type="component" value="Chromosome"/>
</dbReference>
<accession>A0A2K9DJ68</accession>